<sequence length="186" mass="20573">MACNDKKESNLCAPKTKESAQTTVFLPEDVERKVTLKAGDIAPSFELENADGVKISLKDFKGKNVVLYFYPKDNTPGCTTEACEFSANYDDFIANDTIIIGISPDSVKSHSNFIEKQSLKHILLSDPEKEIAKAYGVWQVRKNYGKEYLGIVRTTFVIDKTGKIAKVYKSVKAAGHAMKVLADLAK</sequence>
<evidence type="ECO:0000256" key="1">
    <source>
        <dbReference type="ARBA" id="ARBA00003330"/>
    </source>
</evidence>
<keyword evidence="7" id="KW-1015">Disulfide bond</keyword>
<accession>A0AAE6M8Y8</accession>
<dbReference type="Proteomes" id="UP000322035">
    <property type="component" value="Chromosome"/>
</dbReference>
<dbReference type="InterPro" id="IPR050924">
    <property type="entry name" value="Peroxiredoxin_BCP/PrxQ"/>
</dbReference>
<reference evidence="16 17" key="1">
    <citation type="submission" date="2019-08" db="EMBL/GenBank/DDBJ databases">
        <title>Complete genomes of the Campylobacter fetus subsp. venerealis, Campylobacter lari subsp. concheus, Campylobacter sputorum bv. sputorum and Campylobacter volucris type strains.</title>
        <authorList>
            <person name="Miller W.G."/>
            <person name="Yee E."/>
        </authorList>
    </citation>
    <scope>NUCLEOTIDE SEQUENCE [LARGE SCALE GENOMIC DNA]</scope>
    <source>
        <strain evidence="16 17">NCTC 10354</strain>
    </source>
</reference>
<evidence type="ECO:0000256" key="3">
    <source>
        <dbReference type="ARBA" id="ARBA00013017"/>
    </source>
</evidence>
<dbReference type="InterPro" id="IPR000866">
    <property type="entry name" value="AhpC/TSA"/>
</dbReference>
<dbReference type="AlphaFoldDB" id="A0AAE6M8Y8"/>
<dbReference type="Pfam" id="PF00578">
    <property type="entry name" value="AhpC-TSA"/>
    <property type="match status" value="1"/>
</dbReference>
<dbReference type="GO" id="GO:0005737">
    <property type="term" value="C:cytoplasm"/>
    <property type="evidence" value="ECO:0007669"/>
    <property type="project" value="TreeGrafter"/>
</dbReference>
<comment type="similarity">
    <text evidence="10">Belongs to the peroxiredoxin family. BCP/PrxQ subfamily.</text>
</comment>
<dbReference type="FunFam" id="3.40.30.10:FF:000007">
    <property type="entry name" value="Thioredoxin-dependent thiol peroxidase"/>
    <property type="match status" value="1"/>
</dbReference>
<comment type="function">
    <text evidence="1">Thiol-specific peroxidase that catalyzes the reduction of hydrogen peroxide and organic hydroperoxides to water and alcohols, respectively. Plays a role in cell protection against oxidative stress by detoxifying peroxides and as sensor of hydrogen peroxide-mediated signaling events.</text>
</comment>
<dbReference type="EMBL" id="CP043435">
    <property type="protein sequence ID" value="QEL44297.1"/>
    <property type="molecule type" value="Genomic_DNA"/>
</dbReference>
<evidence type="ECO:0000256" key="2">
    <source>
        <dbReference type="ARBA" id="ARBA00011245"/>
    </source>
</evidence>
<evidence type="ECO:0000313" key="16">
    <source>
        <dbReference type="EMBL" id="QEL44297.1"/>
    </source>
</evidence>
<evidence type="ECO:0000256" key="13">
    <source>
        <dbReference type="ARBA" id="ARBA00072587"/>
    </source>
</evidence>
<feature type="domain" description="Thioredoxin" evidence="15">
    <location>
        <begin position="36"/>
        <end position="186"/>
    </location>
</feature>
<evidence type="ECO:0000256" key="7">
    <source>
        <dbReference type="ARBA" id="ARBA00023157"/>
    </source>
</evidence>
<organism evidence="16 17">
    <name type="scientific">Campylobacter fetus subsp. venerealis NCTC 10354</name>
    <dbReference type="NCBI Taxonomy" id="983328"/>
    <lineage>
        <taxon>Bacteria</taxon>
        <taxon>Pseudomonadati</taxon>
        <taxon>Campylobacterota</taxon>
        <taxon>Epsilonproteobacteria</taxon>
        <taxon>Campylobacterales</taxon>
        <taxon>Campylobacteraceae</taxon>
        <taxon>Campylobacter</taxon>
        <taxon>Campylobacter fetus subsp. venerealis bv. venerealis</taxon>
    </lineage>
</organism>
<evidence type="ECO:0000256" key="4">
    <source>
        <dbReference type="ARBA" id="ARBA00022559"/>
    </source>
</evidence>
<name>A0AAE6M8Y8_CAMFE</name>
<dbReference type="GeneID" id="61064155"/>
<dbReference type="PANTHER" id="PTHR42801">
    <property type="entry name" value="THIOREDOXIN-DEPENDENT PEROXIDE REDUCTASE"/>
    <property type="match status" value="1"/>
</dbReference>
<gene>
    <name evidence="16" type="primary">bcp</name>
    <name evidence="16" type="ORF">CFVT_0311</name>
</gene>
<keyword evidence="5" id="KW-0049">Antioxidant</keyword>
<dbReference type="GO" id="GO:0045454">
    <property type="term" value="P:cell redox homeostasis"/>
    <property type="evidence" value="ECO:0007669"/>
    <property type="project" value="TreeGrafter"/>
</dbReference>
<keyword evidence="6 16" id="KW-0560">Oxidoreductase</keyword>
<proteinExistence type="inferred from homology"/>
<dbReference type="InterPro" id="IPR036249">
    <property type="entry name" value="Thioredoxin-like_sf"/>
</dbReference>
<evidence type="ECO:0000256" key="5">
    <source>
        <dbReference type="ARBA" id="ARBA00022862"/>
    </source>
</evidence>
<dbReference type="Gene3D" id="3.40.30.10">
    <property type="entry name" value="Glutaredoxin"/>
    <property type="match status" value="1"/>
</dbReference>
<dbReference type="NCBIfam" id="NF006960">
    <property type="entry name" value="PRK09437.1"/>
    <property type="match status" value="1"/>
</dbReference>
<comment type="subunit">
    <text evidence="2">Monomer.</text>
</comment>
<evidence type="ECO:0000256" key="9">
    <source>
        <dbReference type="ARBA" id="ARBA00032824"/>
    </source>
</evidence>
<comment type="catalytic activity">
    <reaction evidence="12">
        <text>a hydroperoxide + [thioredoxin]-dithiol = an alcohol + [thioredoxin]-disulfide + H2O</text>
        <dbReference type="Rhea" id="RHEA:62620"/>
        <dbReference type="Rhea" id="RHEA-COMP:10698"/>
        <dbReference type="Rhea" id="RHEA-COMP:10700"/>
        <dbReference type="ChEBI" id="CHEBI:15377"/>
        <dbReference type="ChEBI" id="CHEBI:29950"/>
        <dbReference type="ChEBI" id="CHEBI:30879"/>
        <dbReference type="ChEBI" id="CHEBI:35924"/>
        <dbReference type="ChEBI" id="CHEBI:50058"/>
        <dbReference type="EC" id="1.11.1.24"/>
    </reaction>
</comment>
<protein>
    <recommendedName>
        <fullName evidence="13">Putative peroxiredoxin bcp</fullName>
        <ecNumber evidence="3">1.11.1.24</ecNumber>
    </recommendedName>
    <alternativeName>
        <fullName evidence="14">Bacterioferritin comigratory protein homolog</fullName>
    </alternativeName>
    <alternativeName>
        <fullName evidence="9">Thioredoxin peroxidase</fullName>
    </alternativeName>
    <alternativeName>
        <fullName evidence="11">Thioredoxin-dependent peroxiredoxin Bcp</fullName>
    </alternativeName>
</protein>
<dbReference type="EC" id="1.11.1.24" evidence="3"/>
<dbReference type="PANTHER" id="PTHR42801:SF4">
    <property type="entry name" value="AHPC_TSA FAMILY PROTEIN"/>
    <property type="match status" value="1"/>
</dbReference>
<evidence type="ECO:0000313" key="17">
    <source>
        <dbReference type="Proteomes" id="UP000322035"/>
    </source>
</evidence>
<dbReference type="GO" id="GO:0034599">
    <property type="term" value="P:cellular response to oxidative stress"/>
    <property type="evidence" value="ECO:0007669"/>
    <property type="project" value="TreeGrafter"/>
</dbReference>
<dbReference type="RefSeq" id="WP_002848432.1">
    <property type="nucleotide sequence ID" value="NZ_CP043435.1"/>
</dbReference>
<dbReference type="SUPFAM" id="SSF52833">
    <property type="entry name" value="Thioredoxin-like"/>
    <property type="match status" value="1"/>
</dbReference>
<evidence type="ECO:0000256" key="11">
    <source>
        <dbReference type="ARBA" id="ARBA00042639"/>
    </source>
</evidence>
<evidence type="ECO:0000256" key="12">
    <source>
        <dbReference type="ARBA" id="ARBA00049091"/>
    </source>
</evidence>
<dbReference type="PROSITE" id="PS51352">
    <property type="entry name" value="THIOREDOXIN_2"/>
    <property type="match status" value="1"/>
</dbReference>
<dbReference type="InterPro" id="IPR013766">
    <property type="entry name" value="Thioredoxin_domain"/>
</dbReference>
<dbReference type="CDD" id="cd03017">
    <property type="entry name" value="PRX_BCP"/>
    <property type="match status" value="1"/>
</dbReference>
<evidence type="ECO:0000259" key="15">
    <source>
        <dbReference type="PROSITE" id="PS51352"/>
    </source>
</evidence>
<evidence type="ECO:0000256" key="14">
    <source>
        <dbReference type="ARBA" id="ARBA00078138"/>
    </source>
</evidence>
<evidence type="ECO:0000256" key="6">
    <source>
        <dbReference type="ARBA" id="ARBA00023002"/>
    </source>
</evidence>
<evidence type="ECO:0000256" key="10">
    <source>
        <dbReference type="ARBA" id="ARBA00038489"/>
    </source>
</evidence>
<dbReference type="GO" id="GO:0008379">
    <property type="term" value="F:thioredoxin peroxidase activity"/>
    <property type="evidence" value="ECO:0007669"/>
    <property type="project" value="TreeGrafter"/>
</dbReference>
<keyword evidence="4 16" id="KW-0575">Peroxidase</keyword>
<evidence type="ECO:0000256" key="8">
    <source>
        <dbReference type="ARBA" id="ARBA00023284"/>
    </source>
</evidence>
<keyword evidence="8" id="KW-0676">Redox-active center</keyword>